<dbReference type="CDD" id="cd03144">
    <property type="entry name" value="GATase1_ScBLP_like"/>
    <property type="match status" value="1"/>
</dbReference>
<dbReference type="InterPro" id="IPR019197">
    <property type="entry name" value="Biotin-prot_ligase_N"/>
</dbReference>
<proteinExistence type="inferred from homology"/>
<dbReference type="GO" id="GO:0005737">
    <property type="term" value="C:cytoplasm"/>
    <property type="evidence" value="ECO:0007669"/>
    <property type="project" value="TreeGrafter"/>
</dbReference>
<dbReference type="OrthoDB" id="10250105at2759"/>
<dbReference type="Gene3D" id="3.30.930.10">
    <property type="entry name" value="Bira Bifunctional Protein, Domain 2"/>
    <property type="match status" value="1"/>
</dbReference>
<name>A0A139ANC1_GONPJ</name>
<evidence type="ECO:0000313" key="4">
    <source>
        <dbReference type="EMBL" id="KXS18005.1"/>
    </source>
</evidence>
<dbReference type="Pfam" id="PF03099">
    <property type="entry name" value="BPL_LplA_LipB"/>
    <property type="match status" value="1"/>
</dbReference>
<evidence type="ECO:0000259" key="3">
    <source>
        <dbReference type="PROSITE" id="PS51733"/>
    </source>
</evidence>
<reference evidence="4 5" key="1">
    <citation type="journal article" date="2015" name="Genome Biol. Evol.">
        <title>Phylogenomic analyses indicate that early fungi evolved digesting cell walls of algal ancestors of land plants.</title>
        <authorList>
            <person name="Chang Y."/>
            <person name="Wang S."/>
            <person name="Sekimoto S."/>
            <person name="Aerts A.L."/>
            <person name="Choi C."/>
            <person name="Clum A."/>
            <person name="LaButti K.M."/>
            <person name="Lindquist E.A."/>
            <person name="Yee Ngan C."/>
            <person name="Ohm R.A."/>
            <person name="Salamov A.A."/>
            <person name="Grigoriev I.V."/>
            <person name="Spatafora J.W."/>
            <person name="Berbee M.L."/>
        </authorList>
    </citation>
    <scope>NUCLEOTIDE SEQUENCE [LARGE SCALE GENOMIC DNA]</scope>
    <source>
        <strain evidence="4 5">JEL478</strain>
    </source>
</reference>
<keyword evidence="5" id="KW-1185">Reference proteome</keyword>
<keyword evidence="2" id="KW-0436">Ligase</keyword>
<comment type="similarity">
    <text evidence="1">Belongs to the biotin--protein ligase family.</text>
</comment>
<protein>
    <recommendedName>
        <fullName evidence="3">BPL/LPL catalytic domain-containing protein</fullName>
    </recommendedName>
</protein>
<gene>
    <name evidence="4" type="ORF">M427DRAFT_68150</name>
</gene>
<dbReference type="CDD" id="cd16442">
    <property type="entry name" value="BPL"/>
    <property type="match status" value="1"/>
</dbReference>
<dbReference type="GO" id="GO:0004077">
    <property type="term" value="F:biotin--[biotin carboxyl-carrier protein] ligase activity"/>
    <property type="evidence" value="ECO:0007669"/>
    <property type="project" value="InterPro"/>
</dbReference>
<dbReference type="PROSITE" id="PS51733">
    <property type="entry name" value="BPL_LPL_CATALYTIC"/>
    <property type="match status" value="1"/>
</dbReference>
<dbReference type="Pfam" id="PF09825">
    <property type="entry name" value="BPL_N"/>
    <property type="match status" value="1"/>
</dbReference>
<evidence type="ECO:0000256" key="1">
    <source>
        <dbReference type="ARBA" id="ARBA00009934"/>
    </source>
</evidence>
<dbReference type="OMA" id="HHAFYSN"/>
<dbReference type="STRING" id="1344416.A0A139ANC1"/>
<dbReference type="Proteomes" id="UP000070544">
    <property type="component" value="Unassembled WGS sequence"/>
</dbReference>
<dbReference type="NCBIfam" id="TIGR00121">
    <property type="entry name" value="birA_ligase"/>
    <property type="match status" value="1"/>
</dbReference>
<evidence type="ECO:0000313" key="5">
    <source>
        <dbReference type="Proteomes" id="UP000070544"/>
    </source>
</evidence>
<dbReference type="InterPro" id="IPR029062">
    <property type="entry name" value="Class_I_gatase-like"/>
</dbReference>
<dbReference type="InterPro" id="IPR045864">
    <property type="entry name" value="aa-tRNA-synth_II/BPL/LPL"/>
</dbReference>
<organism evidence="4 5">
    <name type="scientific">Gonapodya prolifera (strain JEL478)</name>
    <name type="common">Monoblepharis prolifera</name>
    <dbReference type="NCBI Taxonomy" id="1344416"/>
    <lineage>
        <taxon>Eukaryota</taxon>
        <taxon>Fungi</taxon>
        <taxon>Fungi incertae sedis</taxon>
        <taxon>Chytridiomycota</taxon>
        <taxon>Chytridiomycota incertae sedis</taxon>
        <taxon>Monoblepharidomycetes</taxon>
        <taxon>Monoblepharidales</taxon>
        <taxon>Gonapodyaceae</taxon>
        <taxon>Gonapodya</taxon>
    </lineage>
</organism>
<dbReference type="AlphaFoldDB" id="A0A139ANC1"/>
<feature type="domain" description="BPL/LPL catalytic" evidence="3">
    <location>
        <begin position="480"/>
        <end position="691"/>
    </location>
</feature>
<dbReference type="InterPro" id="IPR004408">
    <property type="entry name" value="Biotin_CoA_COase_ligase"/>
</dbReference>
<evidence type="ECO:0000256" key="2">
    <source>
        <dbReference type="ARBA" id="ARBA00022598"/>
    </source>
</evidence>
<dbReference type="SUPFAM" id="SSF52317">
    <property type="entry name" value="Class I glutamine amidotransferase-like"/>
    <property type="match status" value="2"/>
</dbReference>
<sequence length="787" mass="86648">MNVLVYTGPGTARSSVEHTMATLKELLGSAYDVMAVDAKTILSEPWQDSAAMLVIPGGRDIPYVKELGPKGTELISNYVRKGGRYLGICAGAYFACSRLEFERGRKYYEVIGNRELSFFRGTARGSAFPGFVYDSEEGARAVPIQVVSMGASGNLGTAEESNISTLNIYHNGGCFLVPNPENVESADDPQEVIATYEQTVFDGTKNAPAIALCRVGRGLALITGVHIEFNAELFARAQTDSRLDPGVIPELLKTEQKRRVWLSSVFRKMGLWAEGPVQPSSLESGVKSTDSSDRLTLLERAIAAGPTQIFDSLALVANMDTTGLRVSGAGVVSQYGFPPVSTQHLSFETSGAGEAFMDRLYERAEARTIGSDTIRVFGDLTYEIEFLEVRDSAKSSDQSRVEELIRGLRLMDIKQQHAEARAAQKQTSHVGSILNTVASAPLGKKQNVSVVVHRNGSPPSSVTPGFDHSQYWSEVRAIERKYGDAVPKLRLGRALWYGEVLPSTQTVLDRNPKFASLLRDGFTTVATHQTASRARGRNSWISPVGCLQFSFLLRHPREAPPVVFVQYIVAISTVEAVRSFPGCEDLPVVVKWPNDVYAYEWVDEKDESGCPIRKRVLKKLGGILVNSSYVDNQFVLVAGHGLNVSNRHPSTCLNTLLEQLPPSKIRREPFTQEKVLAHFFHHFARLYTLYRERGFQPLSERYTKWWIHQNQEVGVEGLKGKWKIVGVDSGGHLRCRKIAGEHDDVMVGDGETSAVVAGRTSGEDEEVLLGPDGNGFDMMKGLIVQKR</sequence>
<dbReference type="InterPro" id="IPR004143">
    <property type="entry name" value="BPL_LPL_catalytic"/>
</dbReference>
<dbReference type="Gene3D" id="3.40.50.880">
    <property type="match status" value="1"/>
</dbReference>
<dbReference type="SUPFAM" id="SSF55681">
    <property type="entry name" value="Class II aaRS and biotin synthetases"/>
    <property type="match status" value="1"/>
</dbReference>
<dbReference type="EMBL" id="KQ965744">
    <property type="protein sequence ID" value="KXS18005.1"/>
    <property type="molecule type" value="Genomic_DNA"/>
</dbReference>
<dbReference type="PANTHER" id="PTHR12835:SF5">
    <property type="entry name" value="BIOTIN--PROTEIN LIGASE"/>
    <property type="match status" value="1"/>
</dbReference>
<dbReference type="PANTHER" id="PTHR12835">
    <property type="entry name" value="BIOTIN PROTEIN LIGASE"/>
    <property type="match status" value="1"/>
</dbReference>
<accession>A0A139ANC1</accession>